<organism evidence="2">
    <name type="scientific">Methanococcus maripaludis X1</name>
    <dbReference type="NCBI Taxonomy" id="1053692"/>
    <lineage>
        <taxon>Archaea</taxon>
        <taxon>Methanobacteriati</taxon>
        <taxon>Methanobacteriota</taxon>
        <taxon>Methanomada group</taxon>
        <taxon>Methanococci</taxon>
        <taxon>Methanococcales</taxon>
        <taxon>Methanococcaceae</taxon>
        <taxon>Methanococcus</taxon>
    </lineage>
</organism>
<gene>
    <name evidence="1" type="ORF">GYY_00535</name>
</gene>
<evidence type="ECO:0000313" key="2">
    <source>
        <dbReference type="Proteomes" id="UP000008889"/>
    </source>
</evidence>
<protein>
    <submittedName>
        <fullName evidence="1">Uncharacterized protein</fullName>
    </submittedName>
</protein>
<reference evidence="1 2" key="1">
    <citation type="journal article" date="2011" name="J. Bacteriol.">
        <title>Complete Genome Sequence of a Nonculturable Methanococcus maripaludis Strain Extracted in a Metagenomic Survey of Petroleum Reservoir Fluids.</title>
        <authorList>
            <person name="Wang X."/>
            <person name="Greenfield P."/>
            <person name="Li D."/>
            <person name="Hendry P."/>
            <person name="Volk H."/>
            <person name="Sutherland T.D."/>
        </authorList>
    </citation>
    <scope>NUCLEOTIDE SEQUENCE [LARGE SCALE GENOMIC DNA]</scope>
    <source>
        <strain evidence="1 2">X1</strain>
    </source>
</reference>
<dbReference type="EMBL" id="CP002913">
    <property type="protein sequence ID" value="AEK18997.1"/>
    <property type="molecule type" value="Genomic_DNA"/>
</dbReference>
<evidence type="ECO:0000313" key="1">
    <source>
        <dbReference type="EMBL" id="AEK18997.1"/>
    </source>
</evidence>
<sequence>MILSAKLVYSPAAKAAVGILSPKAVKVWVMWPTPPSVIPPKKYIERRFPIIEETIETAIAAKNMFLILI</sequence>
<name>G0H1B2_METMI</name>
<proteinExistence type="predicted"/>
<dbReference type="AlphaFoldDB" id="G0H1B2"/>
<dbReference type="HOGENOM" id="CLU_2766102_0_0_2"/>
<dbReference type="KEGG" id="mmd:GYY_00535"/>
<dbReference type="Proteomes" id="UP000008889">
    <property type="component" value="Chromosome"/>
</dbReference>
<accession>G0H1B2</accession>